<evidence type="ECO:0000256" key="2">
    <source>
        <dbReference type="ARBA" id="ARBA00023125"/>
    </source>
</evidence>
<dbReference type="CDD" id="cd06267">
    <property type="entry name" value="PBP1_LacI_sugar_binding-like"/>
    <property type="match status" value="1"/>
</dbReference>
<keyword evidence="6" id="KW-1185">Reference proteome</keyword>
<evidence type="ECO:0000313" key="6">
    <source>
        <dbReference type="Proteomes" id="UP000612456"/>
    </source>
</evidence>
<dbReference type="InterPro" id="IPR036388">
    <property type="entry name" value="WH-like_DNA-bd_sf"/>
</dbReference>
<dbReference type="PANTHER" id="PTHR30146">
    <property type="entry name" value="LACI-RELATED TRANSCRIPTIONAL REPRESSOR"/>
    <property type="match status" value="1"/>
</dbReference>
<dbReference type="CDD" id="cd07377">
    <property type="entry name" value="WHTH_GntR"/>
    <property type="match status" value="1"/>
</dbReference>
<dbReference type="InterPro" id="IPR036390">
    <property type="entry name" value="WH_DNA-bd_sf"/>
</dbReference>
<feature type="domain" description="HTH gntR-type" evidence="4">
    <location>
        <begin position="6"/>
        <end position="75"/>
    </location>
</feature>
<keyword evidence="2" id="KW-0238">DNA-binding</keyword>
<dbReference type="Pfam" id="PF13377">
    <property type="entry name" value="Peripla_BP_3"/>
    <property type="match status" value="1"/>
</dbReference>
<dbReference type="GO" id="GO:0000976">
    <property type="term" value="F:transcription cis-regulatory region binding"/>
    <property type="evidence" value="ECO:0007669"/>
    <property type="project" value="TreeGrafter"/>
</dbReference>
<dbReference type="PRINTS" id="PR00035">
    <property type="entry name" value="HTHGNTR"/>
</dbReference>
<sequence length="357" mass="40144">MKFDSTPLYEKIKSYLRDYIMQAAETGTEVRIDSERQMAEEMQVSRSSVNRAISELVVEGYLVKRRGKGVFILPKEKLEQKLGSVQKIALILPDISDYYYGVLAHEIERVAYDNGYDLMLCIIGTDHGKERGYLVELENKGVSGIISAPYVNSAVNADIYRQLFQAGIPVVLVNRINENMSDLPHIVYDQGEGSYIGVRHYLKQGRRNILYVGDFKNSYLCQLRKQGCVKALEEEGDPSLLEVYVADGTDFPERLLQTMADGSIDGIVCYNDIIAMTVCNVLAQAGRRVPEDVGIIGYDNSYIVSLLPVPLSSVDFPHQQMAKAAWQLLESLLRHEEAELAQQMPTRLMLRESSATI</sequence>
<name>A0A917DZ49_9BACL</name>
<dbReference type="Proteomes" id="UP000612456">
    <property type="component" value="Unassembled WGS sequence"/>
</dbReference>
<dbReference type="SMART" id="SM00345">
    <property type="entry name" value="HTH_GNTR"/>
    <property type="match status" value="1"/>
</dbReference>
<evidence type="ECO:0000259" key="4">
    <source>
        <dbReference type="PROSITE" id="PS50949"/>
    </source>
</evidence>
<evidence type="ECO:0000256" key="1">
    <source>
        <dbReference type="ARBA" id="ARBA00023015"/>
    </source>
</evidence>
<accession>A0A917DZ49</accession>
<dbReference type="PANTHER" id="PTHR30146:SF109">
    <property type="entry name" value="HTH-TYPE TRANSCRIPTIONAL REGULATOR GALS"/>
    <property type="match status" value="1"/>
</dbReference>
<reference evidence="5" key="2">
    <citation type="submission" date="2020-09" db="EMBL/GenBank/DDBJ databases">
        <authorList>
            <person name="Sun Q."/>
            <person name="Zhou Y."/>
        </authorList>
    </citation>
    <scope>NUCLEOTIDE SEQUENCE</scope>
    <source>
        <strain evidence="5">CGMCC 1.15178</strain>
    </source>
</reference>
<reference evidence="5" key="1">
    <citation type="journal article" date="2014" name="Int. J. Syst. Evol. Microbiol.">
        <title>Complete genome sequence of Corynebacterium casei LMG S-19264T (=DSM 44701T), isolated from a smear-ripened cheese.</title>
        <authorList>
            <consortium name="US DOE Joint Genome Institute (JGI-PGF)"/>
            <person name="Walter F."/>
            <person name="Albersmeier A."/>
            <person name="Kalinowski J."/>
            <person name="Ruckert C."/>
        </authorList>
    </citation>
    <scope>NUCLEOTIDE SEQUENCE</scope>
    <source>
        <strain evidence="5">CGMCC 1.15178</strain>
    </source>
</reference>
<protein>
    <submittedName>
        <fullName evidence="5">GntR family transcriptional regulator</fullName>
    </submittedName>
</protein>
<gene>
    <name evidence="5" type="primary">araR</name>
    <name evidence="5" type="ORF">GCM10010911_45560</name>
</gene>
<dbReference type="PROSITE" id="PS50949">
    <property type="entry name" value="HTH_GNTR"/>
    <property type="match status" value="1"/>
</dbReference>
<evidence type="ECO:0000256" key="3">
    <source>
        <dbReference type="ARBA" id="ARBA00023163"/>
    </source>
</evidence>
<dbReference type="Gene3D" id="3.40.50.2300">
    <property type="match status" value="2"/>
</dbReference>
<dbReference type="SUPFAM" id="SSF46785">
    <property type="entry name" value="Winged helix' DNA-binding domain"/>
    <property type="match status" value="1"/>
</dbReference>
<dbReference type="SUPFAM" id="SSF53822">
    <property type="entry name" value="Periplasmic binding protein-like I"/>
    <property type="match status" value="1"/>
</dbReference>
<dbReference type="RefSeq" id="WP_188995226.1">
    <property type="nucleotide sequence ID" value="NZ_BMHP01000003.1"/>
</dbReference>
<dbReference type="Gene3D" id="1.10.10.10">
    <property type="entry name" value="Winged helix-like DNA-binding domain superfamily/Winged helix DNA-binding domain"/>
    <property type="match status" value="1"/>
</dbReference>
<dbReference type="GO" id="GO:0003700">
    <property type="term" value="F:DNA-binding transcription factor activity"/>
    <property type="evidence" value="ECO:0007669"/>
    <property type="project" value="InterPro"/>
</dbReference>
<proteinExistence type="predicted"/>
<dbReference type="InterPro" id="IPR000524">
    <property type="entry name" value="Tscrpt_reg_HTH_GntR"/>
</dbReference>
<evidence type="ECO:0000313" key="5">
    <source>
        <dbReference type="EMBL" id="GGD82336.1"/>
    </source>
</evidence>
<dbReference type="AlphaFoldDB" id="A0A917DZ49"/>
<dbReference type="InterPro" id="IPR028082">
    <property type="entry name" value="Peripla_BP_I"/>
</dbReference>
<organism evidence="5 6">
    <name type="scientific">Paenibacillus nasutitermitis</name>
    <dbReference type="NCBI Taxonomy" id="1652958"/>
    <lineage>
        <taxon>Bacteria</taxon>
        <taxon>Bacillati</taxon>
        <taxon>Bacillota</taxon>
        <taxon>Bacilli</taxon>
        <taxon>Bacillales</taxon>
        <taxon>Paenibacillaceae</taxon>
        <taxon>Paenibacillus</taxon>
    </lineage>
</organism>
<keyword evidence="3" id="KW-0804">Transcription</keyword>
<keyword evidence="1" id="KW-0805">Transcription regulation</keyword>
<dbReference type="InterPro" id="IPR046335">
    <property type="entry name" value="LacI/GalR-like_sensor"/>
</dbReference>
<comment type="caution">
    <text evidence="5">The sequence shown here is derived from an EMBL/GenBank/DDBJ whole genome shotgun (WGS) entry which is preliminary data.</text>
</comment>
<dbReference type="EMBL" id="BMHP01000003">
    <property type="protein sequence ID" value="GGD82336.1"/>
    <property type="molecule type" value="Genomic_DNA"/>
</dbReference>
<dbReference type="Pfam" id="PF00392">
    <property type="entry name" value="GntR"/>
    <property type="match status" value="1"/>
</dbReference>